<organism evidence="1 2">
    <name type="scientific">Natrialba taiwanensis DSM 12281</name>
    <dbReference type="NCBI Taxonomy" id="1230458"/>
    <lineage>
        <taxon>Archaea</taxon>
        <taxon>Methanobacteriati</taxon>
        <taxon>Methanobacteriota</taxon>
        <taxon>Stenosarchaea group</taxon>
        <taxon>Halobacteria</taxon>
        <taxon>Halobacteriales</taxon>
        <taxon>Natrialbaceae</taxon>
        <taxon>Natrialba</taxon>
    </lineage>
</organism>
<proteinExistence type="predicted"/>
<comment type="caution">
    <text evidence="1">The sequence shown here is derived from an EMBL/GenBank/DDBJ whole genome shotgun (WGS) entry which is preliminary data.</text>
</comment>
<dbReference type="PATRIC" id="fig|1230458.4.peg.668"/>
<dbReference type="NCBIfam" id="NF041918">
    <property type="entry name" value="SAMP1"/>
    <property type="match status" value="1"/>
</dbReference>
<dbReference type="InterPro" id="IPR003749">
    <property type="entry name" value="ThiS/MoaD-like"/>
</dbReference>
<evidence type="ECO:0000313" key="2">
    <source>
        <dbReference type="Proteomes" id="UP000011648"/>
    </source>
</evidence>
<dbReference type="InterPro" id="IPR052045">
    <property type="entry name" value="Sulfur_Carrier/Prot_Modifier"/>
</dbReference>
<dbReference type="SUPFAM" id="SSF54285">
    <property type="entry name" value="MoaD/ThiS"/>
    <property type="match status" value="1"/>
</dbReference>
<dbReference type="OrthoDB" id="134663at2157"/>
<evidence type="ECO:0000313" key="1">
    <source>
        <dbReference type="EMBL" id="ELY95992.1"/>
    </source>
</evidence>
<dbReference type="PANTHER" id="PTHR38031:SF1">
    <property type="entry name" value="SULFUR CARRIER PROTEIN CYSO"/>
    <property type="match status" value="1"/>
</dbReference>
<dbReference type="AlphaFoldDB" id="M0ADR8"/>
<accession>M0ADR8</accession>
<protein>
    <submittedName>
        <fullName evidence="1">Sulfur carrier protein ThiS</fullName>
    </submittedName>
</protein>
<reference evidence="1 2" key="1">
    <citation type="journal article" date="2014" name="PLoS Genet.">
        <title>Phylogenetically driven sequencing of extremely halophilic archaea reveals strategies for static and dynamic osmo-response.</title>
        <authorList>
            <person name="Becker E.A."/>
            <person name="Seitzer P.M."/>
            <person name="Tritt A."/>
            <person name="Larsen D."/>
            <person name="Krusor M."/>
            <person name="Yao A.I."/>
            <person name="Wu D."/>
            <person name="Madern D."/>
            <person name="Eisen J.A."/>
            <person name="Darling A.E."/>
            <person name="Facciotti M.T."/>
        </authorList>
    </citation>
    <scope>NUCLEOTIDE SEQUENCE [LARGE SCALE GENOMIC DNA]</scope>
    <source>
        <strain evidence="1 2">DSM 12281</strain>
    </source>
</reference>
<gene>
    <name evidence="1" type="ORF">C484_03354</name>
</gene>
<dbReference type="Gene3D" id="3.10.20.30">
    <property type="match status" value="1"/>
</dbReference>
<dbReference type="InterPro" id="IPR012675">
    <property type="entry name" value="Beta-grasp_dom_sf"/>
</dbReference>
<name>M0ADR8_9EURY</name>
<keyword evidence="2" id="KW-1185">Reference proteome</keyword>
<dbReference type="PANTHER" id="PTHR38031">
    <property type="entry name" value="SULFUR CARRIER PROTEIN SLR0821-RELATED"/>
    <property type="match status" value="1"/>
</dbReference>
<dbReference type="Proteomes" id="UP000011648">
    <property type="component" value="Unassembled WGS sequence"/>
</dbReference>
<dbReference type="Pfam" id="PF02597">
    <property type="entry name" value="ThiS"/>
    <property type="match status" value="1"/>
</dbReference>
<dbReference type="InterPro" id="IPR054834">
    <property type="entry name" value="SAMP1_3"/>
</dbReference>
<dbReference type="InterPro" id="IPR016155">
    <property type="entry name" value="Mopterin_synth/thiamin_S_b"/>
</dbReference>
<sequence>MGSADPVVTDRIEPPFLAAGPCRSTRRLQETARQTPRVQLECVFFGPFRDAVGTKTVHYETTAETVGDLLRELEADVPELDGELVAADDSELAGDTVVTLDKRNVMHIDGLATRVQEGDVIRLVPSVYGG</sequence>
<dbReference type="STRING" id="1230458.C484_03354"/>
<dbReference type="EMBL" id="AOIL01000012">
    <property type="protein sequence ID" value="ELY95992.1"/>
    <property type="molecule type" value="Genomic_DNA"/>
</dbReference>